<dbReference type="AlphaFoldDB" id="A0A1G9GBT5"/>
<sequence length="338" mass="38418">MGAGMPRNAARRARRVQLLDAMADRIDHAREAVQQLHGRGGGWPAHVKLRAPLITGGPFNPPPIARLAAPRGVNLQVYLLALFEAQSRKRNGIAGPCPIPISGAEVSWVDLVVSQAKQNMQAKPPVTATQNRVRQIKSAIKRLADEGLILRDVGESSKRFSFMLLQEPSIRRQEKMDYAIPEHYEGGRSVISVPVQFFTNGWVYFLTDSEIRMYLALKHVAARFRDEHLLRGVYITERDREWLYGISRDVYESHLTLSRFGLVQLVPNPLRHQDGRVVDFENHLRKGRFIPPHRFRISADSAFFELPMGKVRRALLNHPPSREQMRSKTPVKDSEIGY</sequence>
<accession>A0A1G9GBT5</accession>
<protein>
    <submittedName>
        <fullName evidence="1">Uncharacterized protein</fullName>
    </submittedName>
</protein>
<dbReference type="Proteomes" id="UP000199155">
    <property type="component" value="Unassembled WGS sequence"/>
</dbReference>
<proteinExistence type="predicted"/>
<reference evidence="1 2" key="1">
    <citation type="submission" date="2016-10" db="EMBL/GenBank/DDBJ databases">
        <authorList>
            <person name="de Groot N.N."/>
        </authorList>
    </citation>
    <scope>NUCLEOTIDE SEQUENCE [LARGE SCALE GENOMIC DNA]</scope>
    <source>
        <strain evidence="1 2">CGMCC 4.5727</strain>
    </source>
</reference>
<organism evidence="1 2">
    <name type="scientific">Streptomyces indicus</name>
    <dbReference type="NCBI Taxonomy" id="417292"/>
    <lineage>
        <taxon>Bacteria</taxon>
        <taxon>Bacillati</taxon>
        <taxon>Actinomycetota</taxon>
        <taxon>Actinomycetes</taxon>
        <taxon>Kitasatosporales</taxon>
        <taxon>Streptomycetaceae</taxon>
        <taxon>Streptomyces</taxon>
    </lineage>
</organism>
<dbReference type="EMBL" id="FNFF01000015">
    <property type="protein sequence ID" value="SDK98129.1"/>
    <property type="molecule type" value="Genomic_DNA"/>
</dbReference>
<evidence type="ECO:0000313" key="2">
    <source>
        <dbReference type="Proteomes" id="UP000199155"/>
    </source>
</evidence>
<evidence type="ECO:0000313" key="1">
    <source>
        <dbReference type="EMBL" id="SDK98129.1"/>
    </source>
</evidence>
<keyword evidence="2" id="KW-1185">Reference proteome</keyword>
<gene>
    <name evidence="1" type="ORF">SAMN05421806_115115</name>
</gene>
<name>A0A1G9GBT5_9ACTN</name>